<dbReference type="InterPro" id="IPR037185">
    <property type="entry name" value="EmrE-like"/>
</dbReference>
<evidence type="ECO:0000313" key="8">
    <source>
        <dbReference type="EMBL" id="SFJ75996.1"/>
    </source>
</evidence>
<feature type="transmembrane region" description="Helical" evidence="6">
    <location>
        <begin position="36"/>
        <end position="58"/>
    </location>
</feature>
<evidence type="ECO:0000259" key="7">
    <source>
        <dbReference type="Pfam" id="PF00892"/>
    </source>
</evidence>
<dbReference type="InterPro" id="IPR050638">
    <property type="entry name" value="AA-Vitamin_Transporters"/>
</dbReference>
<comment type="subcellular location">
    <subcellularLocation>
        <location evidence="1">Cell membrane</location>
        <topology evidence="1">Multi-pass membrane protein</topology>
    </subcellularLocation>
</comment>
<evidence type="ECO:0000256" key="5">
    <source>
        <dbReference type="ARBA" id="ARBA00023136"/>
    </source>
</evidence>
<feature type="transmembrane region" description="Helical" evidence="6">
    <location>
        <begin position="127"/>
        <end position="147"/>
    </location>
</feature>
<dbReference type="Gene3D" id="1.10.3730.20">
    <property type="match status" value="1"/>
</dbReference>
<sequence>MLKGKFKYYLLLLLACFIWGTTPLCGRVLRDSMSPMLITSARFYVVALILFSIILLLHGKKGLLVSRQDLKILFIMSVVGIFLHNSLLFEGLRYTPASNAAIIESIGPSVTSILAFFFIGERLSSSGWLGIFVSCFGAIFIVCKGSFCTLINFEFNIGELLVLFCEIMWSFYVIISWRLSQNISALVVTAYTGLFGATMCLITGLSMNSLHVYRFSLSDAGYFFVLSVFAGVISFASWNFAIAKVGASKGSTFIYLVPVFGVMFGVLLLDEIFSMYELIGAIFVVLGMFFSIRAKTSTKQNRRSIKDLKQEIIQKQKMKKTS</sequence>
<feature type="domain" description="EamA" evidence="7">
    <location>
        <begin position="157"/>
        <end position="292"/>
    </location>
</feature>
<dbReference type="Proteomes" id="UP000243374">
    <property type="component" value="Unassembled WGS sequence"/>
</dbReference>
<evidence type="ECO:0000256" key="6">
    <source>
        <dbReference type="SAM" id="Phobius"/>
    </source>
</evidence>
<evidence type="ECO:0000313" key="9">
    <source>
        <dbReference type="Proteomes" id="UP000243374"/>
    </source>
</evidence>
<organism evidence="8 9">
    <name type="scientific">Succinivibrio dextrinosolvens</name>
    <dbReference type="NCBI Taxonomy" id="83771"/>
    <lineage>
        <taxon>Bacteria</taxon>
        <taxon>Pseudomonadati</taxon>
        <taxon>Pseudomonadota</taxon>
        <taxon>Gammaproteobacteria</taxon>
        <taxon>Aeromonadales</taxon>
        <taxon>Succinivibrionaceae</taxon>
        <taxon>Succinivibrio</taxon>
    </lineage>
</organism>
<evidence type="ECO:0000256" key="2">
    <source>
        <dbReference type="ARBA" id="ARBA00022475"/>
    </source>
</evidence>
<dbReference type="GO" id="GO:0005886">
    <property type="term" value="C:plasma membrane"/>
    <property type="evidence" value="ECO:0007669"/>
    <property type="project" value="UniProtKB-SubCell"/>
</dbReference>
<dbReference type="SUPFAM" id="SSF103481">
    <property type="entry name" value="Multidrug resistance efflux transporter EmrE"/>
    <property type="match status" value="2"/>
</dbReference>
<name>A0A662Z7Y5_9GAMM</name>
<proteinExistence type="predicted"/>
<dbReference type="EMBL" id="FOSF01000001">
    <property type="protein sequence ID" value="SFJ75996.1"/>
    <property type="molecule type" value="Genomic_DNA"/>
</dbReference>
<evidence type="ECO:0000256" key="4">
    <source>
        <dbReference type="ARBA" id="ARBA00022989"/>
    </source>
</evidence>
<feature type="transmembrane region" description="Helical" evidence="6">
    <location>
        <begin position="275"/>
        <end position="294"/>
    </location>
</feature>
<dbReference type="InterPro" id="IPR000620">
    <property type="entry name" value="EamA_dom"/>
</dbReference>
<keyword evidence="2" id="KW-1003">Cell membrane</keyword>
<feature type="transmembrane region" description="Helical" evidence="6">
    <location>
        <begin position="253"/>
        <end position="269"/>
    </location>
</feature>
<feature type="transmembrane region" description="Helical" evidence="6">
    <location>
        <begin position="186"/>
        <end position="208"/>
    </location>
</feature>
<dbReference type="RefSeq" id="WP_074838154.1">
    <property type="nucleotide sequence ID" value="NZ_CP047056.1"/>
</dbReference>
<dbReference type="OrthoDB" id="4167046at2"/>
<gene>
    <name evidence="8" type="ORF">SAMN04487865_1001199</name>
</gene>
<feature type="transmembrane region" description="Helical" evidence="6">
    <location>
        <begin position="220"/>
        <end position="241"/>
    </location>
</feature>
<feature type="transmembrane region" description="Helical" evidence="6">
    <location>
        <begin position="101"/>
        <end position="120"/>
    </location>
</feature>
<keyword evidence="9" id="KW-1185">Reference proteome</keyword>
<evidence type="ECO:0000256" key="3">
    <source>
        <dbReference type="ARBA" id="ARBA00022692"/>
    </source>
</evidence>
<protein>
    <submittedName>
        <fullName evidence="8">Permease of the drug/metabolite transporter (DMT) superfamily</fullName>
    </submittedName>
</protein>
<feature type="transmembrane region" description="Helical" evidence="6">
    <location>
        <begin position="70"/>
        <end position="89"/>
    </location>
</feature>
<keyword evidence="5 6" id="KW-0472">Membrane</keyword>
<dbReference type="PANTHER" id="PTHR32322">
    <property type="entry name" value="INNER MEMBRANE TRANSPORTER"/>
    <property type="match status" value="1"/>
</dbReference>
<dbReference type="PANTHER" id="PTHR32322:SF18">
    <property type="entry name" value="S-ADENOSYLMETHIONINE_S-ADENOSYLHOMOCYSTEINE TRANSPORTER"/>
    <property type="match status" value="1"/>
</dbReference>
<keyword evidence="4 6" id="KW-1133">Transmembrane helix</keyword>
<reference evidence="8 9" key="1">
    <citation type="submission" date="2016-10" db="EMBL/GenBank/DDBJ databases">
        <authorList>
            <person name="Varghese N."/>
            <person name="Submissions S."/>
        </authorList>
    </citation>
    <scope>NUCLEOTIDE SEQUENCE [LARGE SCALE GENOMIC DNA]</scope>
    <source>
        <strain evidence="8 9">22B</strain>
    </source>
</reference>
<feature type="domain" description="EamA" evidence="7">
    <location>
        <begin position="8"/>
        <end position="142"/>
    </location>
</feature>
<dbReference type="Pfam" id="PF00892">
    <property type="entry name" value="EamA"/>
    <property type="match status" value="2"/>
</dbReference>
<feature type="transmembrane region" description="Helical" evidence="6">
    <location>
        <begin position="153"/>
        <end position="174"/>
    </location>
</feature>
<keyword evidence="3 6" id="KW-0812">Transmembrane</keyword>
<accession>A0A662Z7Y5</accession>
<dbReference type="AlphaFoldDB" id="A0A662Z7Y5"/>
<evidence type="ECO:0000256" key="1">
    <source>
        <dbReference type="ARBA" id="ARBA00004651"/>
    </source>
</evidence>